<dbReference type="EnsemblMetazoa" id="XM_050662973.1">
    <property type="protein sequence ID" value="XP_050518930.1"/>
    <property type="gene ID" value="LOC126893031"/>
</dbReference>
<evidence type="ECO:0000313" key="2">
    <source>
        <dbReference type="EnsemblMetazoa" id="XP_050518930.1"/>
    </source>
</evidence>
<feature type="region of interest" description="Disordered" evidence="1">
    <location>
        <begin position="1"/>
        <end position="101"/>
    </location>
</feature>
<accession>A0ABM5L913</accession>
<dbReference type="RefSeq" id="XP_050518930.1">
    <property type="nucleotide sequence ID" value="XM_050662973.1"/>
</dbReference>
<sequence>MEEDEVDAACRGIKKRTRTEKSESEDENLASMKEMLKKMSDQMAKREEEMTREMAKRDEEMAREMAKRDEETAKKDKEIERQRDEMAKIKGNKGKILSEEGKRKKETMIFGRMGSVRRSPVSGRDLTKTDLPGETILQRSSSLMVRTMDKLTRVSNNLVKLMSDHTNTKVEIKNEVKNLKIVTKDMKSNLRQVALGSIEKRNRIVEHTGEEETTKETAGVSTQVGFEEFFPEKLSEEEIEMIATVLNSGERGFKK</sequence>
<dbReference type="Proteomes" id="UP001652700">
    <property type="component" value="Unplaced"/>
</dbReference>
<reference evidence="2" key="1">
    <citation type="submission" date="2025-05" db="UniProtKB">
        <authorList>
            <consortium name="EnsemblMetazoa"/>
        </authorList>
    </citation>
    <scope>IDENTIFICATION</scope>
</reference>
<proteinExistence type="predicted"/>
<evidence type="ECO:0000313" key="3">
    <source>
        <dbReference type="Proteomes" id="UP001652700"/>
    </source>
</evidence>
<feature type="compositionally biased region" description="Basic and acidic residues" evidence="1">
    <location>
        <begin position="34"/>
        <end position="88"/>
    </location>
</feature>
<dbReference type="GeneID" id="126893031"/>
<organism evidence="2 3">
    <name type="scientific">Diabrotica virgifera virgifera</name>
    <name type="common">western corn rootworm</name>
    <dbReference type="NCBI Taxonomy" id="50390"/>
    <lineage>
        <taxon>Eukaryota</taxon>
        <taxon>Metazoa</taxon>
        <taxon>Ecdysozoa</taxon>
        <taxon>Arthropoda</taxon>
        <taxon>Hexapoda</taxon>
        <taxon>Insecta</taxon>
        <taxon>Pterygota</taxon>
        <taxon>Neoptera</taxon>
        <taxon>Endopterygota</taxon>
        <taxon>Coleoptera</taxon>
        <taxon>Polyphaga</taxon>
        <taxon>Cucujiformia</taxon>
        <taxon>Chrysomeloidea</taxon>
        <taxon>Chrysomelidae</taxon>
        <taxon>Galerucinae</taxon>
        <taxon>Diabroticina</taxon>
        <taxon>Diabroticites</taxon>
        <taxon>Diabrotica</taxon>
    </lineage>
</organism>
<keyword evidence="3" id="KW-1185">Reference proteome</keyword>
<evidence type="ECO:0000256" key="1">
    <source>
        <dbReference type="SAM" id="MobiDB-lite"/>
    </source>
</evidence>
<name>A0ABM5L913_DIAVI</name>
<protein>
    <submittedName>
        <fullName evidence="2">Uncharacterized protein</fullName>
    </submittedName>
</protein>